<dbReference type="Proteomes" id="UP000008461">
    <property type="component" value="Chromosome"/>
</dbReference>
<dbReference type="RefSeq" id="WP_013768579.1">
    <property type="nucleotide sequence ID" value="NC_015510.1"/>
</dbReference>
<dbReference type="OrthoDB" id="663426at2"/>
<gene>
    <name evidence="2" type="ordered locus">Halhy_6238</name>
</gene>
<dbReference type="EMBL" id="CP002691">
    <property type="protein sequence ID" value="AEE54058.1"/>
    <property type="molecule type" value="Genomic_DNA"/>
</dbReference>
<dbReference type="AlphaFoldDB" id="F4L4Z6"/>
<reference evidence="2 3" key="1">
    <citation type="journal article" date="2011" name="Stand. Genomic Sci.">
        <title>Complete genome sequence of Haliscomenobacter hydrossis type strain (O).</title>
        <authorList>
            <consortium name="US DOE Joint Genome Institute (JGI-PGF)"/>
            <person name="Daligault H."/>
            <person name="Lapidus A."/>
            <person name="Zeytun A."/>
            <person name="Nolan M."/>
            <person name="Lucas S."/>
            <person name="Del Rio T.G."/>
            <person name="Tice H."/>
            <person name="Cheng J.F."/>
            <person name="Tapia R."/>
            <person name="Han C."/>
            <person name="Goodwin L."/>
            <person name="Pitluck S."/>
            <person name="Liolios K."/>
            <person name="Pagani I."/>
            <person name="Ivanova N."/>
            <person name="Huntemann M."/>
            <person name="Mavromatis K."/>
            <person name="Mikhailova N."/>
            <person name="Pati A."/>
            <person name="Chen A."/>
            <person name="Palaniappan K."/>
            <person name="Land M."/>
            <person name="Hauser L."/>
            <person name="Brambilla E.M."/>
            <person name="Rohde M."/>
            <person name="Verbarg S."/>
            <person name="Goker M."/>
            <person name="Bristow J."/>
            <person name="Eisen J.A."/>
            <person name="Markowitz V."/>
            <person name="Hugenholtz P."/>
            <person name="Kyrpides N.C."/>
            <person name="Klenk H.P."/>
            <person name="Woyke T."/>
        </authorList>
    </citation>
    <scope>NUCLEOTIDE SEQUENCE [LARGE SCALE GENOMIC DNA]</scope>
    <source>
        <strain evidence="3">ATCC 27775 / DSM 1100 / LMG 10767 / O</strain>
    </source>
</reference>
<feature type="transmembrane region" description="Helical" evidence="1">
    <location>
        <begin position="6"/>
        <end position="25"/>
    </location>
</feature>
<keyword evidence="1" id="KW-0472">Membrane</keyword>
<dbReference type="KEGG" id="hhy:Halhy_6238"/>
<evidence type="ECO:0000256" key="1">
    <source>
        <dbReference type="SAM" id="Phobius"/>
    </source>
</evidence>
<evidence type="ECO:0000313" key="3">
    <source>
        <dbReference type="Proteomes" id="UP000008461"/>
    </source>
</evidence>
<proteinExistence type="predicted"/>
<reference key="2">
    <citation type="submission" date="2011-04" db="EMBL/GenBank/DDBJ databases">
        <title>Complete sequence of chromosome of Haliscomenobacter hydrossis DSM 1100.</title>
        <authorList>
            <consortium name="US DOE Joint Genome Institute (JGI-PGF)"/>
            <person name="Lucas S."/>
            <person name="Han J."/>
            <person name="Lapidus A."/>
            <person name="Bruce D."/>
            <person name="Goodwin L."/>
            <person name="Pitluck S."/>
            <person name="Peters L."/>
            <person name="Kyrpides N."/>
            <person name="Mavromatis K."/>
            <person name="Ivanova N."/>
            <person name="Ovchinnikova G."/>
            <person name="Pagani I."/>
            <person name="Daligault H."/>
            <person name="Detter J.C."/>
            <person name="Han C."/>
            <person name="Land M."/>
            <person name="Hauser L."/>
            <person name="Markowitz V."/>
            <person name="Cheng J.-F."/>
            <person name="Hugenholtz P."/>
            <person name="Woyke T."/>
            <person name="Wu D."/>
            <person name="Verbarg S."/>
            <person name="Frueling A."/>
            <person name="Brambilla E."/>
            <person name="Klenk H.-P."/>
            <person name="Eisen J.A."/>
        </authorList>
    </citation>
    <scope>NUCLEOTIDE SEQUENCE</scope>
    <source>
        <strain>DSM 1100</strain>
    </source>
</reference>
<dbReference type="HOGENOM" id="CLU_1530461_0_0_10"/>
<keyword evidence="1" id="KW-0812">Transmembrane</keyword>
<keyword evidence="3" id="KW-1185">Reference proteome</keyword>
<protein>
    <submittedName>
        <fullName evidence="2">Uncharacterized protein</fullName>
    </submittedName>
</protein>
<organism evidence="2 3">
    <name type="scientific">Haliscomenobacter hydrossis (strain ATCC 27775 / DSM 1100 / LMG 10767 / O)</name>
    <dbReference type="NCBI Taxonomy" id="760192"/>
    <lineage>
        <taxon>Bacteria</taxon>
        <taxon>Pseudomonadati</taxon>
        <taxon>Bacteroidota</taxon>
        <taxon>Saprospiria</taxon>
        <taxon>Saprospirales</taxon>
        <taxon>Haliscomenobacteraceae</taxon>
        <taxon>Haliscomenobacter</taxon>
    </lineage>
</organism>
<evidence type="ECO:0000313" key="2">
    <source>
        <dbReference type="EMBL" id="AEE54058.1"/>
    </source>
</evidence>
<accession>F4L4Z6</accession>
<sequence>MRSWLVFWRFAAISTFILLLFVTFWRFGGKPEAPRNPPVPAVNDQAIPDQDNTTMQIDTVDEVEKRKEYLREFWDKMVRIDLLSYKPRDFGGINNVVIKVRNHMEFDAELILVEVKYILANGKVWKTLTVPVHNIPANGQSPRIQIADSPRGKTLQMKPIGIVCKGIGIEQELRK</sequence>
<keyword evidence="1" id="KW-1133">Transmembrane helix</keyword>
<name>F4L4Z6_HALH1</name>